<dbReference type="InterPro" id="IPR012347">
    <property type="entry name" value="Ferritin-like"/>
</dbReference>
<dbReference type="Pfam" id="PF00210">
    <property type="entry name" value="Ferritin"/>
    <property type="match status" value="1"/>
</dbReference>
<keyword evidence="3" id="KW-0560">Oxidoreductase</keyword>
<evidence type="ECO:0000313" key="3">
    <source>
        <dbReference type="EMBL" id="MPM79340.1"/>
    </source>
</evidence>
<comment type="similarity">
    <text evidence="1">Belongs to the Dps family.</text>
</comment>
<reference evidence="3" key="1">
    <citation type="submission" date="2019-08" db="EMBL/GenBank/DDBJ databases">
        <authorList>
            <person name="Kucharzyk K."/>
            <person name="Murdoch R.W."/>
            <person name="Higgins S."/>
            <person name="Loffler F."/>
        </authorList>
    </citation>
    <scope>NUCLEOTIDE SEQUENCE</scope>
</reference>
<dbReference type="Gene3D" id="1.20.1260.10">
    <property type="match status" value="1"/>
</dbReference>
<dbReference type="GO" id="GO:0008199">
    <property type="term" value="F:ferric iron binding"/>
    <property type="evidence" value="ECO:0007669"/>
    <property type="project" value="InterPro"/>
</dbReference>
<feature type="domain" description="Ferritin/DPS" evidence="2">
    <location>
        <begin position="26"/>
        <end position="164"/>
    </location>
</feature>
<evidence type="ECO:0000256" key="1">
    <source>
        <dbReference type="ARBA" id="ARBA00009497"/>
    </source>
</evidence>
<organism evidence="3">
    <name type="scientific">bioreactor metagenome</name>
    <dbReference type="NCBI Taxonomy" id="1076179"/>
    <lineage>
        <taxon>unclassified sequences</taxon>
        <taxon>metagenomes</taxon>
        <taxon>ecological metagenomes</taxon>
    </lineage>
</organism>
<protein>
    <submittedName>
        <fullName evidence="3">DNA protection during starvation protein 2</fullName>
        <ecNumber evidence="3">1.16.-.-</ecNumber>
    </submittedName>
</protein>
<dbReference type="InterPro" id="IPR008331">
    <property type="entry name" value="Ferritin_DPS_dom"/>
</dbReference>
<dbReference type="InterPro" id="IPR009078">
    <property type="entry name" value="Ferritin-like_SF"/>
</dbReference>
<dbReference type="SUPFAM" id="SSF47240">
    <property type="entry name" value="Ferritin-like"/>
    <property type="match status" value="1"/>
</dbReference>
<evidence type="ECO:0000259" key="2">
    <source>
        <dbReference type="Pfam" id="PF00210"/>
    </source>
</evidence>
<dbReference type="PROSITE" id="PS00819">
    <property type="entry name" value="DPS_2"/>
    <property type="match status" value="1"/>
</dbReference>
<dbReference type="InterPro" id="IPR023188">
    <property type="entry name" value="DPS_DNA-bd_CS"/>
</dbReference>
<dbReference type="CDD" id="cd01043">
    <property type="entry name" value="DPS"/>
    <property type="match status" value="1"/>
</dbReference>
<gene>
    <name evidence="3" type="primary">dps2_2</name>
    <name evidence="3" type="ORF">SDC9_126373</name>
</gene>
<name>A0A645CQG2_9ZZZZ</name>
<accession>A0A645CQG2</accession>
<proteinExistence type="inferred from homology"/>
<dbReference type="PANTHER" id="PTHR42932">
    <property type="entry name" value="GENERAL STRESS PROTEIN 20U"/>
    <property type="match status" value="1"/>
</dbReference>
<dbReference type="PANTHER" id="PTHR42932:SF1">
    <property type="entry name" value="GENERAL STRESS PROTEIN 20U"/>
    <property type="match status" value="1"/>
</dbReference>
<dbReference type="EC" id="1.16.-.-" evidence="3"/>
<dbReference type="AlphaFoldDB" id="A0A645CQG2"/>
<dbReference type="GO" id="GO:0016722">
    <property type="term" value="F:oxidoreductase activity, acting on metal ions"/>
    <property type="evidence" value="ECO:0007669"/>
    <property type="project" value="InterPro"/>
</dbReference>
<dbReference type="EMBL" id="VSSQ01029275">
    <property type="protein sequence ID" value="MPM79340.1"/>
    <property type="molecule type" value="Genomic_DNA"/>
</dbReference>
<comment type="caution">
    <text evidence="3">The sequence shown here is derived from an EMBL/GenBank/DDBJ whole genome shotgun (WGS) entry which is preliminary data.</text>
</comment>
<sequence>MNQCCPDEYCQSGLKPEITRRVVEGLSVYLANLGILYVKLHNLHWNVVGGGFFDLHEKTGELYEAIAQQFDQVAERIKMLGCNPPASMSEYIEIGTIEELPSESFSTTCVAKIILDDFCCMLKLVRKIDAINKDTSDSCTAGLLADAICFFEKNIWFFKSYLTKC</sequence>
<dbReference type="PRINTS" id="PR01346">
    <property type="entry name" value="HELNAPAPROT"/>
</dbReference>
<dbReference type="PIRSF" id="PIRSF005900">
    <property type="entry name" value="Dps"/>
    <property type="match status" value="1"/>
</dbReference>
<dbReference type="InterPro" id="IPR002177">
    <property type="entry name" value="DPS_DNA-bd"/>
</dbReference>